<dbReference type="InterPro" id="IPR016193">
    <property type="entry name" value="Cytidine_deaminase-like"/>
</dbReference>
<dbReference type="Pfam" id="PF01808">
    <property type="entry name" value="AICARFT_IMPCHas"/>
    <property type="match status" value="1"/>
</dbReference>
<dbReference type="EC" id="3.5.4.10" evidence="10"/>
<dbReference type="NCBIfam" id="NF002049">
    <property type="entry name" value="PRK00881.1"/>
    <property type="match status" value="1"/>
</dbReference>
<evidence type="ECO:0000256" key="7">
    <source>
        <dbReference type="ARBA" id="ARBA00023268"/>
    </source>
</evidence>
<accession>A0A4Q0NQJ1</accession>
<dbReference type="InterPro" id="IPR036914">
    <property type="entry name" value="MGS-like_dom_sf"/>
</dbReference>
<dbReference type="FunFam" id="3.40.140.20:FF:000005">
    <property type="entry name" value="Bifunctional purine biosynthesis protein PurH"/>
    <property type="match status" value="1"/>
</dbReference>
<sequence length="508" mass="55567">MSTPIKAKAALISVFSKEGLEPLIKKFNDLGITLYSTGGTEKFIKDLGVPVVPVEDVTSYPSILGGRVKTLHPKVFGGILNRQDNDSDVAEMKEYNIPQLDIVIVDLYPFEKTVASGASEQDIVEKIDIGGISLIRAAAKNFKDTLCVSSVDDYEEVLELISTNEGTTTLADRKRFAAKAFNVSSHYDTAIFNYFNEEEVVYKASYTKGKSLRYGENPHQKGTFFGDFDAMFDKLHGKELSYNNLLDVDAAVNLMAEFQNEDPTFAILKHNNACGLAQRDTLHQAYVDALAGDPVSAFGGILISNKEIDKATAEEIHKLFCEVVIAPSYSEEALEILKGKKNRVLLIQKPISLPTDQVRSCLNGVLVQDKDAKTDSLEDLSTVTNNKPTSDELSDLIFASKLCKHTKSNTIVFAKGKQLCASGTGQTSRVDALRQAIDKAVSFGFDLKGAVMASDAFFPFPDCVELADKAGITAVIQPGGSIKDQLSIDYCNEHNLAMVMTGTRHFKH</sequence>
<dbReference type="UniPathway" id="UPA00074">
    <property type="reaction ID" value="UER00133"/>
</dbReference>
<gene>
    <name evidence="10" type="primary">purH</name>
    <name evidence="12" type="ORF">DSM04_106185</name>
</gene>
<dbReference type="PIRSF" id="PIRSF000414">
    <property type="entry name" value="AICARFT_IMPCHas"/>
    <property type="match status" value="1"/>
</dbReference>
<dbReference type="SUPFAM" id="SSF52335">
    <property type="entry name" value="Methylglyoxal synthase-like"/>
    <property type="match status" value="1"/>
</dbReference>
<dbReference type="GO" id="GO:0006189">
    <property type="term" value="P:'de novo' IMP biosynthetic process"/>
    <property type="evidence" value="ECO:0007669"/>
    <property type="project" value="UniProtKB-UniRule"/>
</dbReference>
<evidence type="ECO:0000256" key="6">
    <source>
        <dbReference type="ARBA" id="ARBA00022801"/>
    </source>
</evidence>
<dbReference type="GO" id="GO:0005829">
    <property type="term" value="C:cytosol"/>
    <property type="evidence" value="ECO:0007669"/>
    <property type="project" value="TreeGrafter"/>
</dbReference>
<dbReference type="InterPro" id="IPR024051">
    <property type="entry name" value="AICAR_Tfase_dup_dom_sf"/>
</dbReference>
<dbReference type="EC" id="2.1.2.3" evidence="10"/>
<evidence type="ECO:0000256" key="5">
    <source>
        <dbReference type="ARBA" id="ARBA00022755"/>
    </source>
</evidence>
<evidence type="ECO:0000313" key="12">
    <source>
        <dbReference type="EMBL" id="RXG12702.1"/>
    </source>
</evidence>
<keyword evidence="7 10" id="KW-0511">Multifunctional enzyme</keyword>
<evidence type="ECO:0000256" key="9">
    <source>
        <dbReference type="ARBA" id="ARBA00050687"/>
    </source>
</evidence>
<proteinExistence type="inferred from homology"/>
<name>A0A4Q0NQJ1_9FLAO</name>
<feature type="domain" description="MGS-like" evidence="11">
    <location>
        <begin position="1"/>
        <end position="149"/>
    </location>
</feature>
<evidence type="ECO:0000256" key="1">
    <source>
        <dbReference type="ARBA" id="ARBA00004844"/>
    </source>
</evidence>
<comment type="catalytic activity">
    <reaction evidence="9 10">
        <text>IMP + H2O = 5-formamido-1-(5-phospho-D-ribosyl)imidazole-4-carboxamide</text>
        <dbReference type="Rhea" id="RHEA:18445"/>
        <dbReference type="ChEBI" id="CHEBI:15377"/>
        <dbReference type="ChEBI" id="CHEBI:58053"/>
        <dbReference type="ChEBI" id="CHEBI:58467"/>
        <dbReference type="EC" id="3.5.4.10"/>
    </reaction>
</comment>
<dbReference type="GO" id="GO:0003937">
    <property type="term" value="F:IMP cyclohydrolase activity"/>
    <property type="evidence" value="ECO:0007669"/>
    <property type="project" value="UniProtKB-UniRule"/>
</dbReference>
<dbReference type="Pfam" id="PF02142">
    <property type="entry name" value="MGS"/>
    <property type="match status" value="1"/>
</dbReference>
<dbReference type="Gene3D" id="3.40.140.20">
    <property type="match status" value="2"/>
</dbReference>
<dbReference type="SUPFAM" id="SSF53927">
    <property type="entry name" value="Cytidine deaminase-like"/>
    <property type="match status" value="1"/>
</dbReference>
<dbReference type="RefSeq" id="WP_128762358.1">
    <property type="nucleotide sequence ID" value="NZ_QOVI01000006.1"/>
</dbReference>
<dbReference type="CDD" id="cd01421">
    <property type="entry name" value="IMPCH"/>
    <property type="match status" value="1"/>
</dbReference>
<evidence type="ECO:0000259" key="11">
    <source>
        <dbReference type="PROSITE" id="PS51855"/>
    </source>
</evidence>
<dbReference type="AlphaFoldDB" id="A0A4Q0NQJ1"/>
<dbReference type="PANTHER" id="PTHR11692">
    <property type="entry name" value="BIFUNCTIONAL PURINE BIOSYNTHESIS PROTEIN PURH"/>
    <property type="match status" value="1"/>
</dbReference>
<dbReference type="SMART" id="SM00851">
    <property type="entry name" value="MGS"/>
    <property type="match status" value="1"/>
</dbReference>
<dbReference type="EMBL" id="QOVI01000006">
    <property type="protein sequence ID" value="RXG12702.1"/>
    <property type="molecule type" value="Genomic_DNA"/>
</dbReference>
<keyword evidence="4 10" id="KW-0808">Transferase</keyword>
<dbReference type="PROSITE" id="PS51855">
    <property type="entry name" value="MGS"/>
    <property type="match status" value="1"/>
</dbReference>
<dbReference type="FunFam" id="3.40.50.1380:FF:000001">
    <property type="entry name" value="Bifunctional purine biosynthesis protein PurH"/>
    <property type="match status" value="1"/>
</dbReference>
<comment type="pathway">
    <text evidence="1 10">Purine metabolism; IMP biosynthesis via de novo pathway; IMP from 5-formamido-1-(5-phospho-D-ribosyl)imidazole-4-carboxamide: step 1/1.</text>
</comment>
<dbReference type="Proteomes" id="UP000289821">
    <property type="component" value="Unassembled WGS sequence"/>
</dbReference>
<comment type="domain">
    <text evidence="10">The IMP cyclohydrolase activity resides in the N-terminal region.</text>
</comment>
<evidence type="ECO:0000256" key="3">
    <source>
        <dbReference type="ARBA" id="ARBA00007667"/>
    </source>
</evidence>
<dbReference type="NCBIfam" id="TIGR00355">
    <property type="entry name" value="purH"/>
    <property type="match status" value="1"/>
</dbReference>
<dbReference type="SMART" id="SM00798">
    <property type="entry name" value="AICARFT_IMPCHas"/>
    <property type="match status" value="1"/>
</dbReference>
<dbReference type="HAMAP" id="MF_00139">
    <property type="entry name" value="PurH"/>
    <property type="match status" value="1"/>
</dbReference>
<dbReference type="FunFam" id="3.40.140.20:FF:000001">
    <property type="entry name" value="Bifunctional purine biosynthesis protein PurH"/>
    <property type="match status" value="1"/>
</dbReference>
<dbReference type="OrthoDB" id="9802065at2"/>
<dbReference type="Gene3D" id="3.40.50.1380">
    <property type="entry name" value="Methylglyoxal synthase-like domain"/>
    <property type="match status" value="1"/>
</dbReference>
<comment type="pathway">
    <text evidence="2 10">Purine metabolism; IMP biosynthesis via de novo pathway; 5-formamido-1-(5-phospho-D-ribosyl)imidazole-4-carboxamide from 5-amino-1-(5-phospho-D-ribosyl)imidazole-4-carboxamide (10-formyl THF route): step 1/1.</text>
</comment>
<protein>
    <recommendedName>
        <fullName evidence="10">Bifunctional purine biosynthesis protein PurH</fullName>
    </recommendedName>
    <domain>
        <recommendedName>
            <fullName evidence="10">Phosphoribosylaminoimidazolecarboxamide formyltransferase</fullName>
            <ecNumber evidence="10">2.1.2.3</ecNumber>
        </recommendedName>
        <alternativeName>
            <fullName evidence="10">AICAR transformylase</fullName>
        </alternativeName>
    </domain>
    <domain>
        <recommendedName>
            <fullName evidence="10">IMP cyclohydrolase</fullName>
            <ecNumber evidence="10">3.5.4.10</ecNumber>
        </recommendedName>
        <alternativeName>
            <fullName evidence="10">ATIC</fullName>
        </alternativeName>
        <alternativeName>
            <fullName evidence="10">IMP synthase</fullName>
        </alternativeName>
        <alternativeName>
            <fullName evidence="10">Inosinicase</fullName>
        </alternativeName>
    </domain>
</protein>
<dbReference type="InterPro" id="IPR011607">
    <property type="entry name" value="MGS-like_dom"/>
</dbReference>
<reference evidence="12 13" key="1">
    <citation type="submission" date="2018-07" db="EMBL/GenBank/DDBJ databases">
        <title>Leeuwenhoekiella genomics.</title>
        <authorList>
            <person name="Tahon G."/>
            <person name="Willems A."/>
        </authorList>
    </citation>
    <scope>NUCLEOTIDE SEQUENCE [LARGE SCALE GENOMIC DNA]</scope>
    <source>
        <strain evidence="12 13">R-50232</strain>
    </source>
</reference>
<keyword evidence="13" id="KW-1185">Reference proteome</keyword>
<dbReference type="PANTHER" id="PTHR11692:SF0">
    <property type="entry name" value="BIFUNCTIONAL PURINE BIOSYNTHESIS PROTEIN ATIC"/>
    <property type="match status" value="1"/>
</dbReference>
<keyword evidence="5 10" id="KW-0658">Purine biosynthesis</keyword>
<keyword evidence="6 10" id="KW-0378">Hydrolase</keyword>
<evidence type="ECO:0000256" key="4">
    <source>
        <dbReference type="ARBA" id="ARBA00022679"/>
    </source>
</evidence>
<comment type="catalytic activity">
    <reaction evidence="8 10">
        <text>(6R)-10-formyltetrahydrofolate + 5-amino-1-(5-phospho-beta-D-ribosyl)imidazole-4-carboxamide = 5-formamido-1-(5-phospho-D-ribosyl)imidazole-4-carboxamide + (6S)-5,6,7,8-tetrahydrofolate</text>
        <dbReference type="Rhea" id="RHEA:22192"/>
        <dbReference type="ChEBI" id="CHEBI:57453"/>
        <dbReference type="ChEBI" id="CHEBI:58467"/>
        <dbReference type="ChEBI" id="CHEBI:58475"/>
        <dbReference type="ChEBI" id="CHEBI:195366"/>
        <dbReference type="EC" id="2.1.2.3"/>
    </reaction>
</comment>
<comment type="caution">
    <text evidence="12">The sequence shown here is derived from an EMBL/GenBank/DDBJ whole genome shotgun (WGS) entry which is preliminary data.</text>
</comment>
<evidence type="ECO:0000256" key="8">
    <source>
        <dbReference type="ARBA" id="ARBA00050488"/>
    </source>
</evidence>
<comment type="similarity">
    <text evidence="3 10">Belongs to the PurH family.</text>
</comment>
<evidence type="ECO:0000256" key="2">
    <source>
        <dbReference type="ARBA" id="ARBA00004954"/>
    </source>
</evidence>
<evidence type="ECO:0000313" key="13">
    <source>
        <dbReference type="Proteomes" id="UP000289821"/>
    </source>
</evidence>
<organism evidence="12 13">
    <name type="scientific">Leeuwenhoekiella aestuarii</name>
    <dbReference type="NCBI Taxonomy" id="2249426"/>
    <lineage>
        <taxon>Bacteria</taxon>
        <taxon>Pseudomonadati</taxon>
        <taxon>Bacteroidota</taxon>
        <taxon>Flavobacteriia</taxon>
        <taxon>Flavobacteriales</taxon>
        <taxon>Flavobacteriaceae</taxon>
        <taxon>Leeuwenhoekiella</taxon>
    </lineage>
</organism>
<evidence type="ECO:0000256" key="10">
    <source>
        <dbReference type="HAMAP-Rule" id="MF_00139"/>
    </source>
</evidence>
<dbReference type="GO" id="GO:0004643">
    <property type="term" value="F:phosphoribosylaminoimidazolecarboxamide formyltransferase activity"/>
    <property type="evidence" value="ECO:0007669"/>
    <property type="project" value="UniProtKB-UniRule"/>
</dbReference>
<dbReference type="InterPro" id="IPR002695">
    <property type="entry name" value="PurH-like"/>
</dbReference>